<sequence length="102" mass="11453">MSGQDLVDLHSLSLHSLLPMKFTHVKRLSIAKSCPPLVCIMLPICNERSGSLSRFWLRNDESDAGESLQLSTRQQIPAYASDIMALSQRKRYTDSLSRDSTT</sequence>
<dbReference type="Proteomes" id="UP000054248">
    <property type="component" value="Unassembled WGS sequence"/>
</dbReference>
<evidence type="ECO:0000313" key="1">
    <source>
        <dbReference type="EMBL" id="KIO17717.1"/>
    </source>
</evidence>
<gene>
    <name evidence="1" type="ORF">M407DRAFT_246662</name>
</gene>
<keyword evidence="2" id="KW-1185">Reference proteome</keyword>
<dbReference type="HOGENOM" id="CLU_2279514_0_0_1"/>
<reference evidence="1 2" key="1">
    <citation type="submission" date="2014-04" db="EMBL/GenBank/DDBJ databases">
        <authorList>
            <consortium name="DOE Joint Genome Institute"/>
            <person name="Kuo A."/>
            <person name="Girlanda M."/>
            <person name="Perotto S."/>
            <person name="Kohler A."/>
            <person name="Nagy L.G."/>
            <person name="Floudas D."/>
            <person name="Copeland A."/>
            <person name="Barry K.W."/>
            <person name="Cichocki N."/>
            <person name="Veneault-Fourrey C."/>
            <person name="LaButti K."/>
            <person name="Lindquist E.A."/>
            <person name="Lipzen A."/>
            <person name="Lundell T."/>
            <person name="Morin E."/>
            <person name="Murat C."/>
            <person name="Sun H."/>
            <person name="Tunlid A."/>
            <person name="Henrissat B."/>
            <person name="Grigoriev I.V."/>
            <person name="Hibbett D.S."/>
            <person name="Martin F."/>
            <person name="Nordberg H.P."/>
            <person name="Cantor M.N."/>
            <person name="Hua S.X."/>
        </authorList>
    </citation>
    <scope>NUCLEOTIDE SEQUENCE [LARGE SCALE GENOMIC DNA]</scope>
    <source>
        <strain evidence="1 2">MUT 4182</strain>
    </source>
</reference>
<protein>
    <submittedName>
        <fullName evidence="1">Uncharacterized protein</fullName>
    </submittedName>
</protein>
<organism evidence="1 2">
    <name type="scientific">Tulasnella calospora MUT 4182</name>
    <dbReference type="NCBI Taxonomy" id="1051891"/>
    <lineage>
        <taxon>Eukaryota</taxon>
        <taxon>Fungi</taxon>
        <taxon>Dikarya</taxon>
        <taxon>Basidiomycota</taxon>
        <taxon>Agaricomycotina</taxon>
        <taxon>Agaricomycetes</taxon>
        <taxon>Cantharellales</taxon>
        <taxon>Tulasnellaceae</taxon>
        <taxon>Tulasnella</taxon>
    </lineage>
</organism>
<reference evidence="2" key="2">
    <citation type="submission" date="2015-01" db="EMBL/GenBank/DDBJ databases">
        <title>Evolutionary Origins and Diversification of the Mycorrhizal Mutualists.</title>
        <authorList>
            <consortium name="DOE Joint Genome Institute"/>
            <consortium name="Mycorrhizal Genomics Consortium"/>
            <person name="Kohler A."/>
            <person name="Kuo A."/>
            <person name="Nagy L.G."/>
            <person name="Floudas D."/>
            <person name="Copeland A."/>
            <person name="Barry K.W."/>
            <person name="Cichocki N."/>
            <person name="Veneault-Fourrey C."/>
            <person name="LaButti K."/>
            <person name="Lindquist E.A."/>
            <person name="Lipzen A."/>
            <person name="Lundell T."/>
            <person name="Morin E."/>
            <person name="Murat C."/>
            <person name="Riley R."/>
            <person name="Ohm R."/>
            <person name="Sun H."/>
            <person name="Tunlid A."/>
            <person name="Henrissat B."/>
            <person name="Grigoriev I.V."/>
            <person name="Hibbett D.S."/>
            <person name="Martin F."/>
        </authorList>
    </citation>
    <scope>NUCLEOTIDE SEQUENCE [LARGE SCALE GENOMIC DNA]</scope>
    <source>
        <strain evidence="2">MUT 4182</strain>
    </source>
</reference>
<dbReference type="AlphaFoldDB" id="A0A0C3L863"/>
<accession>A0A0C3L863</accession>
<name>A0A0C3L863_9AGAM</name>
<dbReference type="EMBL" id="KN823350">
    <property type="protein sequence ID" value="KIO17717.1"/>
    <property type="molecule type" value="Genomic_DNA"/>
</dbReference>
<proteinExistence type="predicted"/>
<evidence type="ECO:0000313" key="2">
    <source>
        <dbReference type="Proteomes" id="UP000054248"/>
    </source>
</evidence>